<dbReference type="InterPro" id="IPR010920">
    <property type="entry name" value="LSM_dom_sf"/>
</dbReference>
<comment type="similarity">
    <text evidence="2">Belongs to the MscS (TC 1.A.23) family.</text>
</comment>
<evidence type="ECO:0000313" key="12">
    <source>
        <dbReference type="Proteomes" id="UP000184001"/>
    </source>
</evidence>
<evidence type="ECO:0000256" key="7">
    <source>
        <dbReference type="SAM" id="MobiDB-lite"/>
    </source>
</evidence>
<feature type="domain" description="Mechanosensitive ion channel MscS" evidence="9">
    <location>
        <begin position="597"/>
        <end position="661"/>
    </location>
</feature>
<dbReference type="AlphaFoldDB" id="A0A8G2C6M2"/>
<proteinExistence type="inferred from homology"/>
<comment type="subcellular location">
    <subcellularLocation>
        <location evidence="1">Cell membrane</location>
        <topology evidence="1">Multi-pass membrane protein</topology>
    </subcellularLocation>
</comment>
<sequence length="835" mass="94248">MLVTDRPTSRILNALQYFFLLSLFIGLPLPLATAVKANNHPLSPPNTSSPRATLHSFIDNMNTAIKGWREKTDRAETYRAFRRAVDTLDFSTTPNDSATAVQIERIIMLKEILDRLDLPPYDMIPDTTEVSKKDITRWTIPDTKIKIVRIENGPQEGEFLFSADTVQHLDQYYKRIKEAPYKTNATAGIYEEIINGKNTAYSFERRARFRLRPVDTSSPRATLDGFLSSVNRAFNTIMQVRSSHSSMSKKEILKAQEAAEDLFERAIATLDLRKVPEEHRKDVGIESVLLLKEIIDRMPLPPEDFIPDAVMVAAQLALHKESSGKAYQYHWRFPNTEIEIVEISEGAKQGQFLFSAETVARLKDFYAQIKNHPYRPNYLAGASPEDYLPSKQSKGFYKFYISTPGILVPQAHFLSGIISSLPESFKKLYGEQTLWQWVALALCLTIIFFVTYTSFKFIWLPAKSKEKPLKNWLRLLVPIIIMITIHVFVVFLDEDINLTGDVLTVVFGGGKSLMIIVSAWAAFAFCKAIAETIISSPQIPPQSINATILRLGSRVVGALIGAMIIIKGGQRLGIDMLPLLAGFGVGGLAVALAAKQTFANIIGSLILLFNKPVKVGDFCRYGDQLGTVEHIGLISTRIRSLERTVITVPNADFSEMHLDNFQLRDQRLFKTVLQLRYETTPEQMRWVLVKLRELLLSHPMISPDPARVRFTGYGAFSKDILIFAYFYCQDQNTFLAIQEDILLRIEDIINESGSGFAFPSQTIYTCRDEGINKEQGQQAEAEVQEWRSKDQLPFPDFAEERLAELRDSLDYPPEGSQSKRPPSGPSTPLTKVPKK</sequence>
<accession>A0A8G2C6M2</accession>
<dbReference type="GO" id="GO:0008381">
    <property type="term" value="F:mechanosensitive monoatomic ion channel activity"/>
    <property type="evidence" value="ECO:0007669"/>
    <property type="project" value="UniProtKB-ARBA"/>
</dbReference>
<comment type="caution">
    <text evidence="11">The sequence shown here is derived from an EMBL/GenBank/DDBJ whole genome shotgun (WGS) entry which is preliminary data.</text>
</comment>
<dbReference type="InterPro" id="IPR023408">
    <property type="entry name" value="MscS_beta-dom_sf"/>
</dbReference>
<dbReference type="SUPFAM" id="SSF82689">
    <property type="entry name" value="Mechanosensitive channel protein MscS (YggB), C-terminal domain"/>
    <property type="match status" value="1"/>
</dbReference>
<dbReference type="GO" id="GO:0005886">
    <property type="term" value="C:plasma membrane"/>
    <property type="evidence" value="ECO:0007669"/>
    <property type="project" value="UniProtKB-SubCell"/>
</dbReference>
<feature type="transmembrane region" description="Helical" evidence="8">
    <location>
        <begin position="576"/>
        <end position="594"/>
    </location>
</feature>
<dbReference type="InterPro" id="IPR011014">
    <property type="entry name" value="MscS_channel_TM-2"/>
</dbReference>
<evidence type="ECO:0000256" key="4">
    <source>
        <dbReference type="ARBA" id="ARBA00022692"/>
    </source>
</evidence>
<dbReference type="Pfam" id="PF00924">
    <property type="entry name" value="MS_channel_2nd"/>
    <property type="match status" value="1"/>
</dbReference>
<evidence type="ECO:0000259" key="9">
    <source>
        <dbReference type="Pfam" id="PF00924"/>
    </source>
</evidence>
<evidence type="ECO:0000256" key="1">
    <source>
        <dbReference type="ARBA" id="ARBA00004651"/>
    </source>
</evidence>
<name>A0A8G2C6M2_9BACT</name>
<dbReference type="PANTHER" id="PTHR30566:SF5">
    <property type="entry name" value="MECHANOSENSITIVE ION CHANNEL PROTEIN 1, MITOCHONDRIAL-RELATED"/>
    <property type="match status" value="1"/>
</dbReference>
<feature type="domain" description="Mechanosensitive ion channel MscS C-terminal" evidence="10">
    <location>
        <begin position="670"/>
        <end position="753"/>
    </location>
</feature>
<dbReference type="PANTHER" id="PTHR30566">
    <property type="entry name" value="YNAI-RELATED MECHANOSENSITIVE ION CHANNEL"/>
    <property type="match status" value="1"/>
</dbReference>
<evidence type="ECO:0000256" key="3">
    <source>
        <dbReference type="ARBA" id="ARBA00022475"/>
    </source>
</evidence>
<keyword evidence="3" id="KW-1003">Cell membrane</keyword>
<dbReference type="Gene3D" id="2.30.30.60">
    <property type="match status" value="1"/>
</dbReference>
<dbReference type="Pfam" id="PF21082">
    <property type="entry name" value="MS_channel_3rd"/>
    <property type="match status" value="1"/>
</dbReference>
<dbReference type="SUPFAM" id="SSF82861">
    <property type="entry name" value="Mechanosensitive channel protein MscS (YggB), transmembrane region"/>
    <property type="match status" value="1"/>
</dbReference>
<evidence type="ECO:0000256" key="6">
    <source>
        <dbReference type="ARBA" id="ARBA00023136"/>
    </source>
</evidence>
<organism evidence="11 12">
    <name type="scientific">Halodesulfovibrio aestuarii</name>
    <dbReference type="NCBI Taxonomy" id="126333"/>
    <lineage>
        <taxon>Bacteria</taxon>
        <taxon>Pseudomonadati</taxon>
        <taxon>Thermodesulfobacteriota</taxon>
        <taxon>Desulfovibrionia</taxon>
        <taxon>Desulfovibrionales</taxon>
        <taxon>Desulfovibrionaceae</taxon>
        <taxon>Halodesulfovibrio</taxon>
    </lineage>
</organism>
<dbReference type="InterPro" id="IPR006685">
    <property type="entry name" value="MscS_channel_2nd"/>
</dbReference>
<dbReference type="InterPro" id="IPR049278">
    <property type="entry name" value="MS_channel_C"/>
</dbReference>
<dbReference type="EMBL" id="FQZR01000002">
    <property type="protein sequence ID" value="SHI47672.1"/>
    <property type="molecule type" value="Genomic_DNA"/>
</dbReference>
<dbReference type="Proteomes" id="UP000184001">
    <property type="component" value="Unassembled WGS sequence"/>
</dbReference>
<evidence type="ECO:0000259" key="10">
    <source>
        <dbReference type="Pfam" id="PF21082"/>
    </source>
</evidence>
<evidence type="ECO:0000256" key="8">
    <source>
        <dbReference type="SAM" id="Phobius"/>
    </source>
</evidence>
<dbReference type="InterPro" id="IPR011066">
    <property type="entry name" value="MscS_channel_C_sf"/>
</dbReference>
<reference evidence="11 12" key="1">
    <citation type="submission" date="2016-11" db="EMBL/GenBank/DDBJ databases">
        <authorList>
            <person name="Varghese N."/>
            <person name="Submissions S."/>
        </authorList>
    </citation>
    <scope>NUCLEOTIDE SEQUENCE [LARGE SCALE GENOMIC DNA]</scope>
    <source>
        <strain evidence="11 12">DSM 17919</strain>
    </source>
</reference>
<feature type="transmembrane region" description="Helical" evidence="8">
    <location>
        <begin position="512"/>
        <end position="530"/>
    </location>
</feature>
<feature type="transmembrane region" description="Helical" evidence="8">
    <location>
        <begin position="472"/>
        <end position="492"/>
    </location>
</feature>
<dbReference type="SUPFAM" id="SSF50182">
    <property type="entry name" value="Sm-like ribonucleoproteins"/>
    <property type="match status" value="1"/>
</dbReference>
<keyword evidence="4 8" id="KW-0812">Transmembrane</keyword>
<gene>
    <name evidence="11" type="ORF">SAMN05660830_00067</name>
</gene>
<dbReference type="Gene3D" id="3.30.70.100">
    <property type="match status" value="1"/>
</dbReference>
<protein>
    <submittedName>
        <fullName evidence="11">MscS family membrane protein</fullName>
    </submittedName>
</protein>
<keyword evidence="6 8" id="KW-0472">Membrane</keyword>
<feature type="region of interest" description="Disordered" evidence="7">
    <location>
        <begin position="805"/>
        <end position="835"/>
    </location>
</feature>
<feature type="transmembrane region" description="Helical" evidence="8">
    <location>
        <begin position="434"/>
        <end position="460"/>
    </location>
</feature>
<evidence type="ECO:0000256" key="2">
    <source>
        <dbReference type="ARBA" id="ARBA00008017"/>
    </source>
</evidence>
<evidence type="ECO:0000313" key="11">
    <source>
        <dbReference type="EMBL" id="SHI47672.1"/>
    </source>
</evidence>
<evidence type="ECO:0000256" key="5">
    <source>
        <dbReference type="ARBA" id="ARBA00022989"/>
    </source>
</evidence>
<dbReference type="Gene3D" id="1.10.287.1260">
    <property type="match status" value="1"/>
</dbReference>
<keyword evidence="5 8" id="KW-1133">Transmembrane helix</keyword>